<organism evidence="1 2">
    <name type="scientific">Microdochium trichocladiopsis</name>
    <dbReference type="NCBI Taxonomy" id="1682393"/>
    <lineage>
        <taxon>Eukaryota</taxon>
        <taxon>Fungi</taxon>
        <taxon>Dikarya</taxon>
        <taxon>Ascomycota</taxon>
        <taxon>Pezizomycotina</taxon>
        <taxon>Sordariomycetes</taxon>
        <taxon>Xylariomycetidae</taxon>
        <taxon>Xylariales</taxon>
        <taxon>Microdochiaceae</taxon>
        <taxon>Microdochium</taxon>
    </lineage>
</organism>
<sequence>MHFYCRATTWTAPVGRCLAAVASRPQTGPVRSAQCGRRALHVMLAAIVERVPVLSPLGCVRAAILAIQLELLGLVLRLA</sequence>
<dbReference type="GeneID" id="70192994"/>
<dbReference type="Proteomes" id="UP000756346">
    <property type="component" value="Unassembled WGS sequence"/>
</dbReference>
<protein>
    <submittedName>
        <fullName evidence="1">Uncharacterized protein</fullName>
    </submittedName>
</protein>
<accession>A0A9P8YBD2</accession>
<name>A0A9P8YBD2_9PEZI</name>
<dbReference type="RefSeq" id="XP_046014933.1">
    <property type="nucleotide sequence ID" value="XM_046163448.1"/>
</dbReference>
<gene>
    <name evidence="1" type="ORF">B0I36DRAFT_84646</name>
</gene>
<proteinExistence type="predicted"/>
<dbReference type="AlphaFoldDB" id="A0A9P8YBD2"/>
<evidence type="ECO:0000313" key="2">
    <source>
        <dbReference type="Proteomes" id="UP000756346"/>
    </source>
</evidence>
<evidence type="ECO:0000313" key="1">
    <source>
        <dbReference type="EMBL" id="KAH7034840.1"/>
    </source>
</evidence>
<keyword evidence="2" id="KW-1185">Reference proteome</keyword>
<reference evidence="1" key="1">
    <citation type="journal article" date="2021" name="Nat. Commun.">
        <title>Genetic determinants of endophytism in the Arabidopsis root mycobiome.</title>
        <authorList>
            <person name="Mesny F."/>
            <person name="Miyauchi S."/>
            <person name="Thiergart T."/>
            <person name="Pickel B."/>
            <person name="Atanasova L."/>
            <person name="Karlsson M."/>
            <person name="Huettel B."/>
            <person name="Barry K.W."/>
            <person name="Haridas S."/>
            <person name="Chen C."/>
            <person name="Bauer D."/>
            <person name="Andreopoulos W."/>
            <person name="Pangilinan J."/>
            <person name="LaButti K."/>
            <person name="Riley R."/>
            <person name="Lipzen A."/>
            <person name="Clum A."/>
            <person name="Drula E."/>
            <person name="Henrissat B."/>
            <person name="Kohler A."/>
            <person name="Grigoriev I.V."/>
            <person name="Martin F.M."/>
            <person name="Hacquard S."/>
        </authorList>
    </citation>
    <scope>NUCLEOTIDE SEQUENCE</scope>
    <source>
        <strain evidence="1">MPI-CAGE-CH-0230</strain>
    </source>
</reference>
<dbReference type="EMBL" id="JAGTJQ010000003">
    <property type="protein sequence ID" value="KAH7034840.1"/>
    <property type="molecule type" value="Genomic_DNA"/>
</dbReference>
<comment type="caution">
    <text evidence="1">The sequence shown here is derived from an EMBL/GenBank/DDBJ whole genome shotgun (WGS) entry which is preliminary data.</text>
</comment>